<dbReference type="RefSeq" id="WP_089213889.1">
    <property type="nucleotide sequence ID" value="NZ_FZOD01000132.1"/>
</dbReference>
<dbReference type="PANTHER" id="PTHR33164">
    <property type="entry name" value="TRANSCRIPTIONAL REGULATOR, MARR FAMILY"/>
    <property type="match status" value="1"/>
</dbReference>
<dbReference type="EMBL" id="FZOD01000132">
    <property type="protein sequence ID" value="SNT64704.1"/>
    <property type="molecule type" value="Genomic_DNA"/>
</dbReference>
<dbReference type="GO" id="GO:0003677">
    <property type="term" value="F:DNA binding"/>
    <property type="evidence" value="ECO:0007669"/>
    <property type="project" value="UniProtKB-KW"/>
</dbReference>
<dbReference type="Proteomes" id="UP000198282">
    <property type="component" value="Unassembled WGS sequence"/>
</dbReference>
<dbReference type="PANTHER" id="PTHR33164:SF106">
    <property type="entry name" value="TRANSCRIPTIONAL REGULATORY PROTEIN"/>
    <property type="match status" value="1"/>
</dbReference>
<dbReference type="SUPFAM" id="SSF46785">
    <property type="entry name" value="Winged helix' DNA-binding domain"/>
    <property type="match status" value="1"/>
</dbReference>
<organism evidence="2 3">
    <name type="scientific">Streptosporangium subroseum</name>
    <dbReference type="NCBI Taxonomy" id="106412"/>
    <lineage>
        <taxon>Bacteria</taxon>
        <taxon>Bacillati</taxon>
        <taxon>Actinomycetota</taxon>
        <taxon>Actinomycetes</taxon>
        <taxon>Streptosporangiales</taxon>
        <taxon>Streptosporangiaceae</taxon>
        <taxon>Streptosporangium</taxon>
    </lineage>
</organism>
<dbReference type="InterPro" id="IPR036388">
    <property type="entry name" value="WH-like_DNA-bd_sf"/>
</dbReference>
<dbReference type="InterPro" id="IPR000835">
    <property type="entry name" value="HTH_MarR-typ"/>
</dbReference>
<dbReference type="InterPro" id="IPR036390">
    <property type="entry name" value="WH_DNA-bd_sf"/>
</dbReference>
<gene>
    <name evidence="2" type="ORF">SAMN05216276_11321</name>
</gene>
<keyword evidence="2" id="KW-0238">DNA-binding</keyword>
<evidence type="ECO:0000313" key="3">
    <source>
        <dbReference type="Proteomes" id="UP000198282"/>
    </source>
</evidence>
<name>A0A239PDI8_9ACTN</name>
<dbReference type="AlphaFoldDB" id="A0A239PDI8"/>
<accession>A0A239PDI8</accession>
<dbReference type="OrthoDB" id="3173926at2"/>
<dbReference type="GO" id="GO:0006950">
    <property type="term" value="P:response to stress"/>
    <property type="evidence" value="ECO:0007669"/>
    <property type="project" value="TreeGrafter"/>
</dbReference>
<sequence>MSSVQDGARWRRQQIRAVKEALRDLNIQLSLLNRQFGARVELKDADWDCLDLINRQGPLSPSALARVAGLHPATLTGVLDRLQRGGWIVRERDPDATDRRAVTVRARRERNAELYRLFSGMNAQMDQLCEDYTDAELELIADFLRRTTTAGNTATDELSSG</sequence>
<dbReference type="Pfam" id="PF01047">
    <property type="entry name" value="MarR"/>
    <property type="match status" value="1"/>
</dbReference>
<protein>
    <submittedName>
        <fullName evidence="2">DNA-binding transcriptional regulator, MarR family</fullName>
    </submittedName>
</protein>
<reference evidence="2 3" key="1">
    <citation type="submission" date="2017-06" db="EMBL/GenBank/DDBJ databases">
        <authorList>
            <person name="Kim H.J."/>
            <person name="Triplett B.A."/>
        </authorList>
    </citation>
    <scope>NUCLEOTIDE SEQUENCE [LARGE SCALE GENOMIC DNA]</scope>
    <source>
        <strain evidence="2 3">CGMCC 4.2132</strain>
    </source>
</reference>
<dbReference type="SMART" id="SM00347">
    <property type="entry name" value="HTH_MARR"/>
    <property type="match status" value="1"/>
</dbReference>
<feature type="domain" description="HTH marR-type" evidence="1">
    <location>
        <begin position="11"/>
        <end position="149"/>
    </location>
</feature>
<dbReference type="GO" id="GO:0003700">
    <property type="term" value="F:DNA-binding transcription factor activity"/>
    <property type="evidence" value="ECO:0007669"/>
    <property type="project" value="InterPro"/>
</dbReference>
<evidence type="ECO:0000259" key="1">
    <source>
        <dbReference type="PROSITE" id="PS50995"/>
    </source>
</evidence>
<proteinExistence type="predicted"/>
<evidence type="ECO:0000313" key="2">
    <source>
        <dbReference type="EMBL" id="SNT64704.1"/>
    </source>
</evidence>
<dbReference type="InterPro" id="IPR039422">
    <property type="entry name" value="MarR/SlyA-like"/>
</dbReference>
<dbReference type="Gene3D" id="1.10.10.10">
    <property type="entry name" value="Winged helix-like DNA-binding domain superfamily/Winged helix DNA-binding domain"/>
    <property type="match status" value="1"/>
</dbReference>
<dbReference type="PRINTS" id="PR00598">
    <property type="entry name" value="HTHMARR"/>
</dbReference>
<dbReference type="PROSITE" id="PS50995">
    <property type="entry name" value="HTH_MARR_2"/>
    <property type="match status" value="1"/>
</dbReference>
<keyword evidence="3" id="KW-1185">Reference proteome</keyword>